<comment type="caution">
    <text evidence="1">The sequence shown here is derived from an EMBL/GenBank/DDBJ whole genome shotgun (WGS) entry which is preliminary data.</text>
</comment>
<accession>A0ACB9C7U6</accession>
<reference evidence="1 2" key="2">
    <citation type="journal article" date="2022" name="Mol. Ecol. Resour.">
        <title>The genomes of chicory, endive, great burdock and yacon provide insights into Asteraceae paleo-polyploidization history and plant inulin production.</title>
        <authorList>
            <person name="Fan W."/>
            <person name="Wang S."/>
            <person name="Wang H."/>
            <person name="Wang A."/>
            <person name="Jiang F."/>
            <person name="Liu H."/>
            <person name="Zhao H."/>
            <person name="Xu D."/>
            <person name="Zhang Y."/>
        </authorList>
    </citation>
    <scope>NUCLEOTIDE SEQUENCE [LARGE SCALE GENOMIC DNA]</scope>
    <source>
        <strain evidence="2">cv. Yunnan</strain>
        <tissue evidence="1">Leaves</tissue>
    </source>
</reference>
<sequence>MIEKDASPEKGDPSLVYSEDATSHPNEKTGGNPGTSTHGLLNSGDNNHDNYEGNIPCEVVNAMGGNSRSGEVAAVSPPIAKQACNVGFGDLLGSDPFGLNEIIFNFGAHPKKKRKASTRSPSLSSKSSSSSRPPRKNLKAKKMRSSAMGDQSIGFISSGNHASDGGEIGSFDPLGPGSGEQMSKGEQTLLIRDMELTGEVHLGESGLEVEVAGSFPQLSKVDLNEVPAGSDFSNRVVEMEEQAGASLDLEIQNTIEVGLCVGIDVSKHRDQVRDIILGAGAGKQL</sequence>
<evidence type="ECO:0000313" key="2">
    <source>
        <dbReference type="Proteomes" id="UP001056120"/>
    </source>
</evidence>
<keyword evidence="2" id="KW-1185">Reference proteome</keyword>
<evidence type="ECO:0000313" key="1">
    <source>
        <dbReference type="EMBL" id="KAI3730330.1"/>
    </source>
</evidence>
<dbReference type="Proteomes" id="UP001056120">
    <property type="component" value="Linkage Group LG21"/>
</dbReference>
<name>A0ACB9C7U6_9ASTR</name>
<dbReference type="EMBL" id="CM042038">
    <property type="protein sequence ID" value="KAI3730330.1"/>
    <property type="molecule type" value="Genomic_DNA"/>
</dbReference>
<gene>
    <name evidence="1" type="ORF">L1987_61499</name>
</gene>
<organism evidence="1 2">
    <name type="scientific">Smallanthus sonchifolius</name>
    <dbReference type="NCBI Taxonomy" id="185202"/>
    <lineage>
        <taxon>Eukaryota</taxon>
        <taxon>Viridiplantae</taxon>
        <taxon>Streptophyta</taxon>
        <taxon>Embryophyta</taxon>
        <taxon>Tracheophyta</taxon>
        <taxon>Spermatophyta</taxon>
        <taxon>Magnoliopsida</taxon>
        <taxon>eudicotyledons</taxon>
        <taxon>Gunneridae</taxon>
        <taxon>Pentapetalae</taxon>
        <taxon>asterids</taxon>
        <taxon>campanulids</taxon>
        <taxon>Asterales</taxon>
        <taxon>Asteraceae</taxon>
        <taxon>Asteroideae</taxon>
        <taxon>Heliantheae alliance</taxon>
        <taxon>Millerieae</taxon>
        <taxon>Smallanthus</taxon>
    </lineage>
</organism>
<protein>
    <submittedName>
        <fullName evidence="1">Uncharacterized protein</fullName>
    </submittedName>
</protein>
<reference evidence="2" key="1">
    <citation type="journal article" date="2022" name="Mol. Ecol. Resour.">
        <title>The genomes of chicory, endive, great burdock and yacon provide insights into Asteraceae palaeo-polyploidization history and plant inulin production.</title>
        <authorList>
            <person name="Fan W."/>
            <person name="Wang S."/>
            <person name="Wang H."/>
            <person name="Wang A."/>
            <person name="Jiang F."/>
            <person name="Liu H."/>
            <person name="Zhao H."/>
            <person name="Xu D."/>
            <person name="Zhang Y."/>
        </authorList>
    </citation>
    <scope>NUCLEOTIDE SEQUENCE [LARGE SCALE GENOMIC DNA]</scope>
    <source>
        <strain evidence="2">cv. Yunnan</strain>
    </source>
</reference>
<proteinExistence type="predicted"/>